<name>A0A6P8AS73_PYRGI</name>
<feature type="compositionally biased region" description="Polar residues" evidence="1">
    <location>
        <begin position="45"/>
        <end position="61"/>
    </location>
</feature>
<feature type="compositionally biased region" description="Basic and acidic residues" evidence="1">
    <location>
        <begin position="187"/>
        <end position="197"/>
    </location>
</feature>
<dbReference type="KEGG" id="pgri:PgNI_09534"/>
<feature type="compositionally biased region" description="Low complexity" evidence="1">
    <location>
        <begin position="62"/>
        <end position="72"/>
    </location>
</feature>
<dbReference type="Proteomes" id="UP000515153">
    <property type="component" value="Unplaced"/>
</dbReference>
<evidence type="ECO:0000313" key="2">
    <source>
        <dbReference type="Proteomes" id="UP000515153"/>
    </source>
</evidence>
<feature type="compositionally biased region" description="Basic and acidic residues" evidence="1">
    <location>
        <begin position="421"/>
        <end position="430"/>
    </location>
</feature>
<reference evidence="3" key="2">
    <citation type="submission" date="2019-10" db="EMBL/GenBank/DDBJ databases">
        <authorList>
            <consortium name="NCBI Genome Project"/>
        </authorList>
    </citation>
    <scope>NUCLEOTIDE SEQUENCE</scope>
    <source>
        <strain evidence="3">NI907</strain>
    </source>
</reference>
<evidence type="ECO:0000256" key="1">
    <source>
        <dbReference type="SAM" id="MobiDB-lite"/>
    </source>
</evidence>
<protein>
    <recommendedName>
        <fullName evidence="4">Serine/threonine-protein kinase ppk6</fullName>
    </recommendedName>
</protein>
<feature type="compositionally biased region" description="Low complexity" evidence="1">
    <location>
        <begin position="79"/>
        <end position="97"/>
    </location>
</feature>
<evidence type="ECO:0000313" key="3">
    <source>
        <dbReference type="RefSeq" id="XP_030977752.1"/>
    </source>
</evidence>
<feature type="compositionally biased region" description="Polar residues" evidence="1">
    <location>
        <begin position="260"/>
        <end position="284"/>
    </location>
</feature>
<proteinExistence type="predicted"/>
<dbReference type="PANTHER" id="PTHR42084:SF1">
    <property type="entry name" value="SERINE_THREONINE-PROTEIN KINASE PPK6"/>
    <property type="match status" value="1"/>
</dbReference>
<reference evidence="3" key="3">
    <citation type="submission" date="2025-08" db="UniProtKB">
        <authorList>
            <consortium name="RefSeq"/>
        </authorList>
    </citation>
    <scope>IDENTIFICATION</scope>
    <source>
        <strain evidence="3">NI907</strain>
    </source>
</reference>
<dbReference type="AlphaFoldDB" id="A0A6P8AS73"/>
<dbReference type="GeneID" id="41964424"/>
<gene>
    <name evidence="3" type="ORF">PgNI_09534</name>
</gene>
<feature type="compositionally biased region" description="Low complexity" evidence="1">
    <location>
        <begin position="27"/>
        <end position="44"/>
    </location>
</feature>
<feature type="region of interest" description="Disordered" evidence="1">
    <location>
        <begin position="1"/>
        <end position="463"/>
    </location>
</feature>
<dbReference type="RefSeq" id="XP_030977752.1">
    <property type="nucleotide sequence ID" value="XM_031129516.1"/>
</dbReference>
<feature type="compositionally biased region" description="Acidic residues" evidence="1">
    <location>
        <begin position="205"/>
        <end position="226"/>
    </location>
</feature>
<organism evidence="2 3">
    <name type="scientific">Pyricularia grisea</name>
    <name type="common">Crabgrass-specific blast fungus</name>
    <name type="synonym">Magnaporthe grisea</name>
    <dbReference type="NCBI Taxonomy" id="148305"/>
    <lineage>
        <taxon>Eukaryota</taxon>
        <taxon>Fungi</taxon>
        <taxon>Dikarya</taxon>
        <taxon>Ascomycota</taxon>
        <taxon>Pezizomycotina</taxon>
        <taxon>Sordariomycetes</taxon>
        <taxon>Sordariomycetidae</taxon>
        <taxon>Magnaporthales</taxon>
        <taxon>Pyriculariaceae</taxon>
        <taxon>Pyricularia</taxon>
    </lineage>
</organism>
<sequence length="679" mass="72623">MSADLFAEFGASSQSNHTSKSTHPTQSAPASDPFSFFDSSFSSALPTTGSNPAQPPQSQWETSSPWPTSQTTTGGGGSMWDDLGGLGAKKLSAAPAAADEDDGWGDFEVASPGVLETPPKPKPVPNAFSVPSNVANKATASSSAPRPEPRIVRASTLDMITNSLVDTGVGDASSGVDKMQTHTEQPPPKRPEPRPKNPDPNVLFDADDFDGEAPPAEDEDDDEFGDFETVTAPPPAAPTPIIDLMSGLSAPVGTAGFSGRASSTNRNAPPSQLLSSPGFSNNGTFPPPKRSPSFQERNPFQGLKVTTPKQDEFGFANGTKQQQPLAAAKKPEDSPSPVTAWPAPLTEKQAAKESTDIWGAFDDLTPEKKPQPETTNPGWDWDVADGVVQQSSGSAVTPFPGATQKQQPKPAPTKKTKKAPAKQEEEHDASWDWEAETPAQEKLMTQPKTQPQPKILDDKAPPPTNIPPPSILLSLFPTLLALPNEALYKPTASQTPAAKARVLSDPATATFLRAYLVLATVAARILAGRKQRWHRDKFLAQGMSISAAGGKGGGMKLAGVDKTQAARENREAADVVAVWRTHVGRLRAVVAAVAKEDDGNNQQQHFRVPEIAEKPVVSTAKNVPTAPKACIVCGLKRDERVKGVDFEVEDSFGEWWVDHWGHRACRNFWVEHEAELRQR</sequence>
<feature type="compositionally biased region" description="Polar residues" evidence="1">
    <location>
        <begin position="129"/>
        <end position="144"/>
    </location>
</feature>
<feature type="compositionally biased region" description="Polar residues" evidence="1">
    <location>
        <begin position="11"/>
        <end position="26"/>
    </location>
</feature>
<keyword evidence="2" id="KW-1185">Reference proteome</keyword>
<dbReference type="PANTHER" id="PTHR42084">
    <property type="entry name" value="YALI0E26631P"/>
    <property type="match status" value="1"/>
</dbReference>
<evidence type="ECO:0008006" key="4">
    <source>
        <dbReference type="Google" id="ProtNLM"/>
    </source>
</evidence>
<reference evidence="3" key="1">
    <citation type="journal article" date="2019" name="Mol. Biol. Evol.">
        <title>Blast fungal genomes show frequent chromosomal changes, gene gains and losses, and effector gene turnover.</title>
        <authorList>
            <person name="Gomez Luciano L.B."/>
            <person name="Jason Tsai I."/>
            <person name="Chuma I."/>
            <person name="Tosa Y."/>
            <person name="Chen Y.H."/>
            <person name="Li J.Y."/>
            <person name="Li M.Y."/>
            <person name="Jade Lu M.Y."/>
            <person name="Nakayashiki H."/>
            <person name="Li W.H."/>
        </authorList>
    </citation>
    <scope>NUCLEOTIDE SEQUENCE</scope>
    <source>
        <strain evidence="3">NI907</strain>
    </source>
</reference>
<accession>A0A6P8AS73</accession>